<dbReference type="Gene3D" id="3.40.50.2000">
    <property type="entry name" value="Glycogen Phosphorylase B"/>
    <property type="match status" value="2"/>
</dbReference>
<proteinExistence type="predicted"/>
<accession>A0A940X1J2</accession>
<protein>
    <submittedName>
        <fullName evidence="2">Glycosyltransferase family 4 protein</fullName>
    </submittedName>
</protein>
<dbReference type="PANTHER" id="PTHR45947">
    <property type="entry name" value="SULFOQUINOVOSYL TRANSFERASE SQD2"/>
    <property type="match status" value="1"/>
</dbReference>
<dbReference type="Pfam" id="PF00534">
    <property type="entry name" value="Glycos_transf_1"/>
    <property type="match status" value="1"/>
</dbReference>
<dbReference type="EMBL" id="JAGKSQ010000010">
    <property type="protein sequence ID" value="MBP3953154.1"/>
    <property type="molecule type" value="Genomic_DNA"/>
</dbReference>
<evidence type="ECO:0000313" key="3">
    <source>
        <dbReference type="Proteomes" id="UP000678228"/>
    </source>
</evidence>
<dbReference type="InterPro" id="IPR001296">
    <property type="entry name" value="Glyco_trans_1"/>
</dbReference>
<feature type="domain" description="Glycosyl transferase family 1" evidence="1">
    <location>
        <begin position="207"/>
        <end position="362"/>
    </location>
</feature>
<dbReference type="SUPFAM" id="SSF53756">
    <property type="entry name" value="UDP-Glycosyltransferase/glycogen phosphorylase"/>
    <property type="match status" value="1"/>
</dbReference>
<dbReference type="PANTHER" id="PTHR45947:SF3">
    <property type="entry name" value="SULFOQUINOVOSYL TRANSFERASE SQD2"/>
    <property type="match status" value="1"/>
</dbReference>
<comment type="caution">
    <text evidence="2">The sequence shown here is derived from an EMBL/GenBank/DDBJ whole genome shotgun (WGS) entry which is preliminary data.</text>
</comment>
<organism evidence="2 3">
    <name type="scientific">Halalkalibacter suaedae</name>
    <dbReference type="NCBI Taxonomy" id="2822140"/>
    <lineage>
        <taxon>Bacteria</taxon>
        <taxon>Bacillati</taxon>
        <taxon>Bacillota</taxon>
        <taxon>Bacilli</taxon>
        <taxon>Bacillales</taxon>
        <taxon>Bacillaceae</taxon>
        <taxon>Halalkalibacter</taxon>
    </lineage>
</organism>
<dbReference type="Proteomes" id="UP000678228">
    <property type="component" value="Unassembled WGS sequence"/>
</dbReference>
<sequence>MKVLHVCLASFYIDNYSYQENMLPKHHKQMGLDVEILASLVSFDENGNSCLMKSGGSYINEYDIPVTRLDYKKSKFSKRLRQYKGTFAAIKKSRPDIIFIHGCQFYDIKYIVKYVKENPLVKVYVDNHADFSNSAKNWISKHILHKIVWKHCASEIEPYTTKFYGVLPARVDFLVNMYKIPEEKVELLVMGADDDEVEKAKSEKSKQIVRNSYGIEEKDFLVMTGGKIDHAKKQTLLLMQAIKNINNDNIKLVVFGSVVNDLKKQVNDLCDGKKVQFIGWLENHESYKHLASSDLVVFPGRHSVLWEQVVGLGKPIVVKYWEGTTHVDLGGNCKFLYEDSIDEIMLVIEELYNNRDQYLGMKEVAEQKGIHEFSYKDISKRCIQY</sequence>
<dbReference type="InterPro" id="IPR050194">
    <property type="entry name" value="Glycosyltransferase_grp1"/>
</dbReference>
<gene>
    <name evidence="2" type="ORF">J7W16_18690</name>
</gene>
<name>A0A940X1J2_9BACI</name>
<evidence type="ECO:0000313" key="2">
    <source>
        <dbReference type="EMBL" id="MBP3953154.1"/>
    </source>
</evidence>
<evidence type="ECO:0000259" key="1">
    <source>
        <dbReference type="Pfam" id="PF00534"/>
    </source>
</evidence>
<reference evidence="2" key="1">
    <citation type="submission" date="2021-03" db="EMBL/GenBank/DDBJ databases">
        <title>Bacillus suaedae sp. nov., isolated from Suaeda aralocaspica.</title>
        <authorList>
            <person name="Lei R.F.R."/>
        </authorList>
    </citation>
    <scope>NUCLEOTIDE SEQUENCE</scope>
    <source>
        <strain evidence="2">YZJH907-2</strain>
    </source>
</reference>
<dbReference type="RefSeq" id="WP_210599010.1">
    <property type="nucleotide sequence ID" value="NZ_JAGKSQ010000010.1"/>
</dbReference>
<keyword evidence="3" id="KW-1185">Reference proteome</keyword>
<dbReference type="GO" id="GO:0016757">
    <property type="term" value="F:glycosyltransferase activity"/>
    <property type="evidence" value="ECO:0007669"/>
    <property type="project" value="InterPro"/>
</dbReference>
<dbReference type="AlphaFoldDB" id="A0A940X1J2"/>